<sequence>MPSNSESSSFLSSVGTTLKAPSLLPLLTDQQANKQVENLSIQLRLMTRERNELHKCLAFASLGATFDKRHYHRLNLTMRG</sequence>
<proteinExistence type="predicted"/>
<gene>
    <name evidence="2" type="ORF">SUZIE_195350</name>
</gene>
<evidence type="ECO:0000259" key="1">
    <source>
        <dbReference type="Pfam" id="PF04822"/>
    </source>
</evidence>
<name>A0AA41NCM0_SCICA</name>
<accession>A0AA41NCM0</accession>
<dbReference type="Pfam" id="PF04822">
    <property type="entry name" value="Takusan"/>
    <property type="match status" value="1"/>
</dbReference>
<dbReference type="EMBL" id="JAATJV010419949">
    <property type="protein sequence ID" value="MBZ3887917.1"/>
    <property type="molecule type" value="Genomic_DNA"/>
</dbReference>
<comment type="caution">
    <text evidence="2">The sequence shown here is derived from an EMBL/GenBank/DDBJ whole genome shotgun (WGS) entry which is preliminary data.</text>
</comment>
<keyword evidence="3" id="KW-1185">Reference proteome</keyword>
<dbReference type="PANTHER" id="PTHR46360">
    <property type="entry name" value="DISKS LARGE HOMOLOG 5"/>
    <property type="match status" value="1"/>
</dbReference>
<dbReference type="PANTHER" id="PTHR46360:SF1">
    <property type="entry name" value="DISKS LARGE HOMOLOG 5"/>
    <property type="match status" value="1"/>
</dbReference>
<dbReference type="InterPro" id="IPR006907">
    <property type="entry name" value="DLG5_N"/>
</dbReference>
<dbReference type="AlphaFoldDB" id="A0AA41NCM0"/>
<evidence type="ECO:0000313" key="3">
    <source>
        <dbReference type="Proteomes" id="UP001166674"/>
    </source>
</evidence>
<dbReference type="GO" id="GO:0035331">
    <property type="term" value="P:negative regulation of hippo signaling"/>
    <property type="evidence" value="ECO:0007669"/>
    <property type="project" value="TreeGrafter"/>
</dbReference>
<evidence type="ECO:0000313" key="2">
    <source>
        <dbReference type="EMBL" id="MBZ3887917.1"/>
    </source>
</evidence>
<dbReference type="Proteomes" id="UP001166674">
    <property type="component" value="Unassembled WGS sequence"/>
</dbReference>
<organism evidence="2 3">
    <name type="scientific">Sciurus carolinensis</name>
    <name type="common">Eastern gray squirrel</name>
    <dbReference type="NCBI Taxonomy" id="30640"/>
    <lineage>
        <taxon>Eukaryota</taxon>
        <taxon>Metazoa</taxon>
        <taxon>Chordata</taxon>
        <taxon>Craniata</taxon>
        <taxon>Vertebrata</taxon>
        <taxon>Euteleostomi</taxon>
        <taxon>Mammalia</taxon>
        <taxon>Eutheria</taxon>
        <taxon>Euarchontoglires</taxon>
        <taxon>Glires</taxon>
        <taxon>Rodentia</taxon>
        <taxon>Sciuromorpha</taxon>
        <taxon>Sciuridae</taxon>
        <taxon>Sciurinae</taxon>
        <taxon>Sciurini</taxon>
        <taxon>Sciurus</taxon>
    </lineage>
</organism>
<reference evidence="2" key="1">
    <citation type="submission" date="2020-03" db="EMBL/GenBank/DDBJ databases">
        <title>Studies in the Genomics of Life Span.</title>
        <authorList>
            <person name="Glass D."/>
        </authorList>
    </citation>
    <scope>NUCLEOTIDE SEQUENCE</scope>
    <source>
        <strain evidence="2">SUZIE</strain>
        <tissue evidence="2">Muscle</tissue>
    </source>
</reference>
<dbReference type="InterPro" id="IPR053004">
    <property type="entry name" value="MAGUK_Signaling_Regulators"/>
</dbReference>
<feature type="domain" description="Disks large homolog 5 N-terminal" evidence="1">
    <location>
        <begin position="22"/>
        <end position="76"/>
    </location>
</feature>
<dbReference type="GO" id="GO:0005886">
    <property type="term" value="C:plasma membrane"/>
    <property type="evidence" value="ECO:0007669"/>
    <property type="project" value="TreeGrafter"/>
</dbReference>
<protein>
    <submittedName>
        <fullName evidence="2">Disks large-like protein 5</fullName>
    </submittedName>
</protein>